<dbReference type="RefSeq" id="WP_160550923.1">
    <property type="nucleotide sequence ID" value="NZ_CP047650.1"/>
</dbReference>
<proteinExistence type="predicted"/>
<evidence type="ECO:0000313" key="6">
    <source>
        <dbReference type="EMBL" id="QHI97405.1"/>
    </source>
</evidence>
<dbReference type="InterPro" id="IPR008638">
    <property type="entry name" value="FhaB/CdiA-like_TPS"/>
</dbReference>
<comment type="subcellular location">
    <subcellularLocation>
        <location evidence="1">Secreted</location>
    </subcellularLocation>
</comment>
<dbReference type="Pfam" id="PF12545">
    <property type="entry name" value="DUF3739"/>
    <property type="match status" value="1"/>
</dbReference>
<dbReference type="GO" id="GO:0005576">
    <property type="term" value="C:extracellular region"/>
    <property type="evidence" value="ECO:0007669"/>
    <property type="project" value="UniProtKB-SubCell"/>
</dbReference>
<protein>
    <submittedName>
        <fullName evidence="6">Filamentous hemagglutinin N-terminal domain-containing protein</fullName>
    </submittedName>
</protein>
<evidence type="ECO:0000256" key="3">
    <source>
        <dbReference type="ARBA" id="ARBA00022729"/>
    </source>
</evidence>
<dbReference type="Gene3D" id="2.160.20.10">
    <property type="entry name" value="Single-stranded right-handed beta-helix, Pectin lyase-like"/>
    <property type="match status" value="1"/>
</dbReference>
<dbReference type="InterPro" id="IPR012334">
    <property type="entry name" value="Pectin_lyas_fold"/>
</dbReference>
<gene>
    <name evidence="6" type="ORF">GT347_05045</name>
</gene>
<accession>A0A857J3G8</accession>
<dbReference type="SMART" id="SM00912">
    <property type="entry name" value="Haemagg_act"/>
    <property type="match status" value="1"/>
</dbReference>
<dbReference type="InterPro" id="IPR050909">
    <property type="entry name" value="Bact_Autotransporter_VF"/>
</dbReference>
<reference evidence="6 7" key="1">
    <citation type="submission" date="2020-01" db="EMBL/GenBank/DDBJ databases">
        <title>Genome sequencing of strain KACC 21265.</title>
        <authorList>
            <person name="Heo J."/>
            <person name="Kim S.-J."/>
            <person name="Kim J.-S."/>
            <person name="Hong S.-B."/>
            <person name="Kwon S.-W."/>
        </authorList>
    </citation>
    <scope>NUCLEOTIDE SEQUENCE [LARGE SCALE GENOMIC DNA]</scope>
    <source>
        <strain evidence="6 7">KACC 21265</strain>
    </source>
</reference>
<dbReference type="Pfam" id="PF05860">
    <property type="entry name" value="TPS"/>
    <property type="match status" value="1"/>
</dbReference>
<dbReference type="PANTHER" id="PTHR12338">
    <property type="entry name" value="AUTOTRANSPORTER"/>
    <property type="match status" value="1"/>
</dbReference>
<organism evidence="6 7">
    <name type="scientific">Xylophilus rhododendri</name>
    <dbReference type="NCBI Taxonomy" id="2697032"/>
    <lineage>
        <taxon>Bacteria</taxon>
        <taxon>Pseudomonadati</taxon>
        <taxon>Pseudomonadota</taxon>
        <taxon>Betaproteobacteria</taxon>
        <taxon>Burkholderiales</taxon>
        <taxon>Xylophilus</taxon>
    </lineage>
</organism>
<keyword evidence="3" id="KW-0732">Signal</keyword>
<feature type="region of interest" description="Disordered" evidence="4">
    <location>
        <begin position="1"/>
        <end position="26"/>
    </location>
</feature>
<keyword evidence="7" id="KW-1185">Reference proteome</keyword>
<dbReference type="NCBIfam" id="TIGR01901">
    <property type="entry name" value="adhes_NPXG"/>
    <property type="match status" value="1"/>
</dbReference>
<dbReference type="EMBL" id="CP047650">
    <property type="protein sequence ID" value="QHI97405.1"/>
    <property type="molecule type" value="Genomic_DNA"/>
</dbReference>
<keyword evidence="2" id="KW-0964">Secreted</keyword>
<evidence type="ECO:0000259" key="5">
    <source>
        <dbReference type="SMART" id="SM00912"/>
    </source>
</evidence>
<feature type="compositionally biased region" description="Basic residues" evidence="4">
    <location>
        <begin position="17"/>
        <end position="26"/>
    </location>
</feature>
<sequence length="4547" mass="460045">MSRSSSTPHPQPVLRGFPHRTPHRRVPRLRPLVQAIGVMLATGAVLGNAQAQQAFSRAWFAGKGAAQGVAAATGRLPNGMPASSLGNPVAQQQKAQAELQRSLDNLNLAARGIAAQQAAQAAARQAALGAASGVPDGLGEGGLKVDGNSLTAGWANANAPVQSVANGRTTVAIQQTADKAILNWETFNVGRNTTVQFQQDAAWAVLNRVNDPQARPSQIQGQIKADGTVMVVNRNGIVFSGSSQVDSRNLVAAAAGMSDSQFRKGLYGDTVGGKVLPSFANELVSSATGFSHGKASGDVIVEPGASIQTRPATTVTQGGGYVLLAGRETRNGGQISTPGGQTVLAAGDAFAISRGLDSSGNTNSSTRGNVVTPLLAAGSDAGRVANTGLIQATTGDITLTGREVLQAGVIQSTSSVTTRGTVHLMAQSGNGSGTVTLAPGSITAIGLDSSADTALDAQRAALIALSDKLADGIADRRDLSLVRIASDGEVDFQDRSLTLATGGQVFVDAARRSTVGAGASIDVSGAVGVQLAMAANNVLVNVQGNEQRDAPGNRDSALLNNGNIWIDRRRLVKVAKGTGGYDADRWYTAGGLLEVGGYLGTSGHGIGEWAAQGGTVQFGGGELLTQRGSSINLSGGTLDVATGYLQQTFLKGSDGRLYEASSAPGDLLYTGIYKGYEAAHARWGASATESFYNPLIAPQRRLESGYTVGRDAGRLIVSTGRAVLEGGIETVAFQGERQQSARDAGLDSYQQSQNAVASRGQLVIGRVTPIYDKDSLALRETVLPTVGRIVIGSFAAVADALSSDDVLPSPVTGGIGIDAGWLREQQLGGLQAYANGSILVDGAVSVANGGEISLHATQVDVHATLSARGGSISLGNIVSRPLPSGLSWADAPLLAVTPSGYTAGVTLASGALLDARGLWSNLSLDPTDISGLPFVDGGKVSLASTGGVSLAAGSGINVSSGAALLANGRLRGGKGGDVSLASAQIGGAGALTLDGELRGEGVTGGGTLKVEAGTAVVIGQAAAGFGSLTAGTASQIPLRLAADYTIAGGQTVPIDIAITATVLEGGQTLAATVRPALSAAAPVTTLIDWIAPSTVVTQANVYISPGQRIPAGTVLVLIDSLSAGYVLPRGLFANGLPIPAVTWRYAAGSVAGGDIRVPAGYLLPAGTVWPKAVATLPLLQLDPALFRSGFSQYTVTGQDGLYVADGTQVQASMPLLQVDSARARQTATGADPRAAMDVWLPPQFQEDAVKGSMAVRKGASVALNAGSVYTTGELRIGTGALVGVDNGATIALQGNRQITIEGSLVAHGGAVSVLPGPAGDGSVTVLADGMPDARSVWVGGQALIDVSGQSASALDVAGQRYGTVGQGGRIEIGNRYSADASAAASAIDAFIVLRPGARLEASGASATLDLPGQGAVAVAGDGGLISLASQRGLFLDGGMRALAGGAGASAGTLALALEAPNYQPLDLYVLTGTKVDNAVRLPRELVVSATQGAGTLATGLKAGQADAGLVYGSGRIGTDRIAAGGFGNLTLLVNGLLSFDGNVDLKLAESLRITASAFGLASGAPADSQVRLSAPYVRVAGSSGRQAQNTFMPNPVFGSYNTGRGQGKLGAPAVAAGSALLVDAALLDLAGEWQSGANGELVRNGATPLVVQRDAFDEVVLRSSGDMRMNDGTAVYLSGNLSLAAAQVYPVTGATAVLYAGLFNYPDPLYGYASFGFDPARSITVSRVGDALPAVPYSAFGKLTLAAATVNQGGVLRAPLGTISLGTQNTGTTTDVHLLPGSISSVSAAGLVMPYGGTSDGLSYTYNGSDVTLYGVGYEPSVVLTGQHIDLQAGATVDLSGGGTLTGAGFLGGRGGSVDARLAPLMQRSAQGGGFVLPGLASNPVYAIVPGVQAGYAPISAENGAGAPALGRQITIGAGVPGLPAGTYTLLPSTYALLPGAFRVEINGLAASAAPGAATAMRNGSWSASARLGTANTGVRQTTPTQVLLTSADTLRHYAQYNEMAYADFAIAQAQLDGVPRPVLERDVGTLSLQFRGAPNTGGPDSGAPALAFAASLLNKPAEAGRTGTVQLGSANNYEILADGAAPTAGFDGVSVSAGALDAMGASRLLIGGAMASSFSDRFGSHQGAGVITVSSNTNAIYLRSGAVLKAGEIVLVTGRKAGEIVVEQGASLNTLGGGAAPFDSSEGFIYAPGNNSLLAVSNGRLDVLAPTVPTYDDGSGAGAIRIGQCATASCTAVTRLTRLYSEGSITAATDKDFVLGDSVRYGTRSLVLAVGGINVGSAQSLADAAARGALPSGLTLNQEVLDRLLLGDTSQGAPALENLALTARDAVNFYGSTTLSTYNPVSGKSALQQLVLSTPAIYGWGSASDVATIRTDKLYWSGAVTPPGNVASGGAGTGSGRLEIDARQIEFGFGPVSRIDAVHSQDRLALGFGTVALNASESVSANHQGSLAVYQSRGAWNADTKAYDYSGGQLAIATPLLTGAAGSVNRIVAGGALTVSAPAGAAAAAASNAALLGALGAELSLEGASLLLDSAVLLPSGKLSLSAGGDLNLSGRAQIDLAGRKIDFFDSSKYSWGGDLVMASRGGDIRQAAGSVIDLSAVQNRAGALGATALGEGAGTVDLAGTLRGTASGHYDAGGTLVPYESGSAEVRAQHIADFAGLNQRLNTGGLHGTRSFQLKQGDLVIGDEIQAHAVEVSVDRGSLTVNGRIDASGERVGSIRLAASGGLTVAGGALLDAHGTVLRLDSYGLPIEAANRAAIELDSGEGRLTLASGARFDLRAGTASNNAVAYGGIELNAPRLGGATGSDVDIDAAGTIAIQGARTVNLNAFARYTDARPGTDTSTDGRPYQVVDQAYLDQKHADSTAFIDHALANGALMDGKLAGLRGYTDQFHLRPGVIVASATPDGDLHLDGDIDLSGYRYASIHPGSPRTGMRGSGEAGALVLRAGGNLDIFGSLSDGFDIAALPVTPDDRGWMLLAGHNPWGGDVVIPHGGMATLASGTNFRSGRTLNFDLPMQAATLATGTLLPAPATLGADLLLRAGTVLGGDVFDGAGQKVQSAGSVLARDFTVPAGYRLGAGFRLASAASIAAMTWPGGVPLPYQFSADAGITLAGDLSLAKGAIVPSETDVKLPGGVLSVNLRTSDADGNQGRNYAVAGMLPAGSRSWDLRLVAGADLGAADTRRTVPDSKALIRMSDAHVGLGQVTRDVPGTGAPAQYVWDENIDVQTLANDFGFVNAQPGQPITGDDLALLEAYGGLDVNGFGYGTIVVQTAAPTPPDTETVTVPARQQLFSVIRTGTGRLDLVSGGDILMTSLYGVYTAGTPSASLAAAGSADRYNLPRATAADGTVLGAAGAAYAPLVDGGAGSLYQAWYPEHGGDLLVKAGGAVKGDLIGSRASGDRGDPLGNTRPGISGSAAVGNWLWRQGTGSVTPGADGIPTAWWINFGSYVSGLSSTYTLFEDQPYLVGFTGIGTLGGGNLVLRTGGDAGTIDARGQFNQYYNQRSQGLDLAVGSTGRIGADGKPVLTGGGDLDIRIGGALNPVADVRSFQTGIDNPSATRTQTLLDLNGSFVNLRGALQLQTGAAGGIDLRYDANDPKESRGYGAFRPTAAYSGGGVVLVPGDAGVRVDTRGDLVVGAVVDPGRVPLYNDGTPFNYAGSAFTGQGWTWFSLWTPSTAVDLLSAGGNLNPVSATADTRTKVDFMATDGRIVYPSVLRAAAASGSLFYGNTGSVATPVTTASTASLVLAPAPSGAQFTQGAGTGQLELLAAGSIFASGYAVSMSGVDPVRLPTPFNPGFSGGYLNAWFGLAHASNVAADGLLPSVALYDGKGQYTEQAYPLFSLVAPTSTDYAAAGQEPARFYAVQGDIVGLRTGSIITRANVNTSYPLWYEGSGTVAIRAGRDIVNAGTPLATVEGLPTLAQGYKAFYSTLPSNAGSPGQLSYVDIGSARGNLIVQHHADDVSVVQAGRDIRYSSFYVAGPGQLELTAGRDIYMGDKAELRSIGAIAPGAAASRSAGAGIAVLAGVGSAGPDYAGFAARYLDPANRATAGLALAGQPGKVVEVYGGSLSLAQWLAAEFGYAGDEAGAPAFLAARQAELDSARRQAASGSTVAARRDLQNEYGQTSQLYLVNWLGQRFGGANGLGLHFDAATMDARSFFAALPAEQQRVFLRNVYYAELKASGREYNAVAGPREGSYLRGRDAIAALFPGQDTQGRALDYQGGLTMFSSATYHSQSVDGLLSKRPQPGKTYLRYDDWVAAGSPGYNVPYYEVQDAGIHTDFGGDIQVMTPGGRTLVGVDGGFVPASGSGLLTQGEGNIEIYALGSILLGQSRVFTTFGGNIMGWSATGDINAGRGAKTNVVYTPQLRTYDSAGNVTLSPSAPTTGAGIATLNPIPEIPPGDIDLVAPLGTIDAGEAGIRVSGNVNLAALQVANAANIQVQGKAVGIPTIAAVNVGALSNASAAAAQAGMAAQETLQRERGAARQNLPSVFTVRVLDRGGEGEGSRAPAATTPGRPQAYNPDGVVQVLGAGRLDAAEQQALTASERRALTR</sequence>
<dbReference type="SUPFAM" id="SSF51126">
    <property type="entry name" value="Pectin lyase-like"/>
    <property type="match status" value="1"/>
</dbReference>
<name>A0A857J3G8_9BURK</name>
<dbReference type="PANTHER" id="PTHR12338:SF8">
    <property type="entry name" value="HEME_HEMOPEXIN-BINDING PROTEIN"/>
    <property type="match status" value="1"/>
</dbReference>
<evidence type="ECO:0000313" key="7">
    <source>
        <dbReference type="Proteomes" id="UP000464787"/>
    </source>
</evidence>
<feature type="region of interest" description="Disordered" evidence="4">
    <location>
        <begin position="4494"/>
        <end position="4518"/>
    </location>
</feature>
<evidence type="ECO:0000256" key="4">
    <source>
        <dbReference type="SAM" id="MobiDB-lite"/>
    </source>
</evidence>
<evidence type="ECO:0000256" key="1">
    <source>
        <dbReference type="ARBA" id="ARBA00004613"/>
    </source>
</evidence>
<dbReference type="Proteomes" id="UP000464787">
    <property type="component" value="Chromosome"/>
</dbReference>
<evidence type="ECO:0000256" key="2">
    <source>
        <dbReference type="ARBA" id="ARBA00022525"/>
    </source>
</evidence>
<dbReference type="KEGG" id="xyk:GT347_05045"/>
<dbReference type="InterPro" id="IPR011050">
    <property type="entry name" value="Pectin_lyase_fold/virulence"/>
</dbReference>
<dbReference type="InterPro" id="IPR021026">
    <property type="entry name" value="Filamn_hemagglutn_DUF3739"/>
</dbReference>
<feature type="domain" description="Filamentous haemagglutinin FhaB/tRNA nuclease CdiA-like TPS" evidence="5">
    <location>
        <begin position="147"/>
        <end position="261"/>
    </location>
</feature>